<dbReference type="AlphaFoldDB" id="A0A9X2AEJ2"/>
<dbReference type="RefSeq" id="WP_241716462.1">
    <property type="nucleotide sequence ID" value="NZ_JALBUF010000019.1"/>
</dbReference>
<keyword evidence="2" id="KW-1185">Reference proteome</keyword>
<reference evidence="1" key="1">
    <citation type="submission" date="2022-03" db="EMBL/GenBank/DDBJ databases">
        <title>Draft Genome Sequence of Firmicute Strain S0AB, a Heterotrophic Iron/Sulfur-Oxidizing Extreme Acidophile.</title>
        <authorList>
            <person name="Vergara E."/>
            <person name="Pakostova E."/>
            <person name="Johnson D.B."/>
            <person name="Holmes D.S."/>
        </authorList>
    </citation>
    <scope>NUCLEOTIDE SEQUENCE</scope>
    <source>
        <strain evidence="1">S0AB</strain>
    </source>
</reference>
<accession>A0A9X2AEJ2</accession>
<organism evidence="1 2">
    <name type="scientific">Sulfoacidibacillus ferrooxidans</name>
    <dbReference type="NCBI Taxonomy" id="2005001"/>
    <lineage>
        <taxon>Bacteria</taxon>
        <taxon>Bacillati</taxon>
        <taxon>Bacillota</taxon>
        <taxon>Bacilli</taxon>
        <taxon>Bacillales</taxon>
        <taxon>Alicyclobacillaceae</taxon>
        <taxon>Sulfoacidibacillus</taxon>
    </lineage>
</organism>
<evidence type="ECO:0000313" key="2">
    <source>
        <dbReference type="Proteomes" id="UP001139263"/>
    </source>
</evidence>
<evidence type="ECO:0000313" key="1">
    <source>
        <dbReference type="EMBL" id="MCI0184630.1"/>
    </source>
</evidence>
<sequence>MQKGIRPSEAELREMGRRIDKALETIPAMTYAQMGRLVNSYTRRIHSLSRTLYFERGGSWEMREVDSKHRESNYYDVTRLAVKKYVVRRDPEDGHLLIGRKTDVFHAIAVQDIQVAMMRDRMDERGWTMIYSGKSNQMGKHVRMRYMDEYEIGMYLVPFRLMSEKAYRHVHGYLHRMQRLHGDDAIRVVLLIKKSGYASAVKSMKDWLSRNSDVSHALYALPYEDVVQNPEYYFRSIFDYGAWSYETLERMVGVKSGGEFYQKYSEGKDWMIGGGTIVAKVNETWSVLAAWNGNIASLIQWGHLGDEAFASVSVKGERISAYLWLTAPNALMGEVMHKLAHSKGVKRLTDMPSLQEVEVKECFYDPDQEDEDETVERGWDEVELTNEQEAAVMHGTGPALVVAAARRGYSLHESSD</sequence>
<proteinExistence type="predicted"/>
<protein>
    <submittedName>
        <fullName evidence="1">Uncharacterized protein</fullName>
    </submittedName>
</protein>
<comment type="caution">
    <text evidence="1">The sequence shown here is derived from an EMBL/GenBank/DDBJ whole genome shotgun (WGS) entry which is preliminary data.</text>
</comment>
<gene>
    <name evidence="1" type="ORF">MM817_02927</name>
</gene>
<name>A0A9X2AEJ2_9BACL</name>
<dbReference type="Proteomes" id="UP001139263">
    <property type="component" value="Unassembled WGS sequence"/>
</dbReference>
<dbReference type="EMBL" id="JALBUF010000019">
    <property type="protein sequence ID" value="MCI0184630.1"/>
    <property type="molecule type" value="Genomic_DNA"/>
</dbReference>